<dbReference type="Pfam" id="PF02049">
    <property type="entry name" value="FliE"/>
    <property type="match status" value="1"/>
</dbReference>
<dbReference type="PANTHER" id="PTHR34653:SF1">
    <property type="entry name" value="FLAGELLAR HOOK-BASAL BODY COMPLEX PROTEIN FLIE"/>
    <property type="match status" value="1"/>
</dbReference>
<dbReference type="OrthoDB" id="8909229at2"/>
<keyword evidence="6" id="KW-0966">Cell projection</keyword>
<gene>
    <name evidence="5" type="primary">fliE</name>
    <name evidence="6" type="ORF">A1332_04510</name>
</gene>
<dbReference type="GO" id="GO:0071973">
    <property type="term" value="P:bacterial-type flagellum-dependent cell motility"/>
    <property type="evidence" value="ECO:0007669"/>
    <property type="project" value="InterPro"/>
</dbReference>
<name>A0A177LW09_METMH</name>
<dbReference type="AlphaFoldDB" id="A0A177LW09"/>
<protein>
    <recommendedName>
        <fullName evidence="3 5">Flagellar hook-basal body complex protein FliE</fullName>
    </recommendedName>
</protein>
<comment type="subcellular location">
    <subcellularLocation>
        <location evidence="1 5">Bacterial flagellum basal body</location>
    </subcellularLocation>
</comment>
<dbReference type="PRINTS" id="PR01006">
    <property type="entry name" value="FLGHOOKFLIE"/>
</dbReference>
<dbReference type="GO" id="GO:0009425">
    <property type="term" value="C:bacterial-type flagellum basal body"/>
    <property type="evidence" value="ECO:0007669"/>
    <property type="project" value="UniProtKB-SubCell"/>
</dbReference>
<sequence>MSDMNVNQVLAQMRAMSIEAGVKPQPSDTSGDFAAMLKQSIDAVNNTQQTASAMAKSFEMGQSDVSLAEVMIASQKASVSFQAMLQVRNKLVDAYKDVMGMSM</sequence>
<accession>A0A177LW09</accession>
<evidence type="ECO:0000256" key="4">
    <source>
        <dbReference type="ARBA" id="ARBA00023143"/>
    </source>
</evidence>
<evidence type="ECO:0000313" key="7">
    <source>
        <dbReference type="Proteomes" id="UP000078090"/>
    </source>
</evidence>
<comment type="caution">
    <text evidence="6">The sequence shown here is derived from an EMBL/GenBank/DDBJ whole genome shotgun (WGS) entry which is preliminary data.</text>
</comment>
<proteinExistence type="inferred from homology"/>
<evidence type="ECO:0000256" key="3">
    <source>
        <dbReference type="ARBA" id="ARBA00018024"/>
    </source>
</evidence>
<dbReference type="InterPro" id="IPR001624">
    <property type="entry name" value="FliE"/>
</dbReference>
<dbReference type="Proteomes" id="UP000078090">
    <property type="component" value="Unassembled WGS sequence"/>
</dbReference>
<dbReference type="RefSeq" id="WP_064010453.1">
    <property type="nucleotide sequence ID" value="NZ_LUUG01000117.1"/>
</dbReference>
<evidence type="ECO:0000256" key="5">
    <source>
        <dbReference type="HAMAP-Rule" id="MF_00724"/>
    </source>
</evidence>
<keyword evidence="6" id="KW-0969">Cilium</keyword>
<dbReference type="GO" id="GO:0003774">
    <property type="term" value="F:cytoskeletal motor activity"/>
    <property type="evidence" value="ECO:0007669"/>
    <property type="project" value="InterPro"/>
</dbReference>
<evidence type="ECO:0000256" key="1">
    <source>
        <dbReference type="ARBA" id="ARBA00004117"/>
    </source>
</evidence>
<dbReference type="PANTHER" id="PTHR34653">
    <property type="match status" value="1"/>
</dbReference>
<dbReference type="GO" id="GO:0005198">
    <property type="term" value="F:structural molecule activity"/>
    <property type="evidence" value="ECO:0007669"/>
    <property type="project" value="UniProtKB-UniRule"/>
</dbReference>
<dbReference type="EMBL" id="LUUG01000117">
    <property type="protein sequence ID" value="OAH97667.1"/>
    <property type="molecule type" value="Genomic_DNA"/>
</dbReference>
<comment type="similarity">
    <text evidence="2 5">Belongs to the FliE family.</text>
</comment>
<dbReference type="NCBIfam" id="TIGR00205">
    <property type="entry name" value="fliE"/>
    <property type="match status" value="1"/>
</dbReference>
<organism evidence="6 7">
    <name type="scientific">Methylomonas methanica</name>
    <dbReference type="NCBI Taxonomy" id="421"/>
    <lineage>
        <taxon>Bacteria</taxon>
        <taxon>Pseudomonadati</taxon>
        <taxon>Pseudomonadota</taxon>
        <taxon>Gammaproteobacteria</taxon>
        <taxon>Methylococcales</taxon>
        <taxon>Methylococcaceae</taxon>
        <taxon>Methylomonas</taxon>
    </lineage>
</organism>
<reference evidence="6 7" key="1">
    <citation type="submission" date="2016-03" db="EMBL/GenBank/DDBJ databases">
        <authorList>
            <person name="Ploux O."/>
        </authorList>
    </citation>
    <scope>NUCLEOTIDE SEQUENCE [LARGE SCALE GENOMIC DNA]</scope>
    <source>
        <strain evidence="6 7">R-45363</strain>
    </source>
</reference>
<keyword evidence="6" id="KW-0282">Flagellum</keyword>
<dbReference type="HAMAP" id="MF_00724">
    <property type="entry name" value="FliE"/>
    <property type="match status" value="1"/>
</dbReference>
<keyword evidence="4 5" id="KW-0975">Bacterial flagellum</keyword>
<evidence type="ECO:0000313" key="6">
    <source>
        <dbReference type="EMBL" id="OAH97667.1"/>
    </source>
</evidence>
<evidence type="ECO:0000256" key="2">
    <source>
        <dbReference type="ARBA" id="ARBA00009272"/>
    </source>
</evidence>